<evidence type="ECO:0000259" key="2">
    <source>
        <dbReference type="Pfam" id="PF00345"/>
    </source>
</evidence>
<dbReference type="GO" id="GO:0071555">
    <property type="term" value="P:cell wall organization"/>
    <property type="evidence" value="ECO:0007669"/>
    <property type="project" value="InterPro"/>
</dbReference>
<name>A0AA90AQQ1_STEMA</name>
<reference evidence="3" key="1">
    <citation type="submission" date="2020-11" db="EMBL/GenBank/DDBJ databases">
        <title>Enhanced detection system for hospital associated transmission using whole genome sequencing surveillance.</title>
        <authorList>
            <person name="Harrison L.H."/>
            <person name="Van Tyne D."/>
            <person name="Marsh J.W."/>
            <person name="Griffith M.P."/>
            <person name="Snyder D.J."/>
            <person name="Cooper V.S."/>
            <person name="Mustapha M."/>
        </authorList>
    </citation>
    <scope>NUCLEOTIDE SEQUENCE</scope>
    <source>
        <strain evidence="3">STEN00091</strain>
    </source>
</reference>
<dbReference type="AlphaFoldDB" id="A0AA90AQQ1"/>
<dbReference type="EMBL" id="JADUNP010000008">
    <property type="protein sequence ID" value="MBH1651736.1"/>
    <property type="molecule type" value="Genomic_DNA"/>
</dbReference>
<feature type="chain" id="PRO_5041723979" evidence="1">
    <location>
        <begin position="27"/>
        <end position="244"/>
    </location>
</feature>
<evidence type="ECO:0000313" key="4">
    <source>
        <dbReference type="Proteomes" id="UP000625930"/>
    </source>
</evidence>
<gene>
    <name evidence="3" type="ORF">I5U67_06090</name>
</gene>
<dbReference type="PANTHER" id="PTHR30251:SF4">
    <property type="entry name" value="SLR1668 PROTEIN"/>
    <property type="match status" value="1"/>
</dbReference>
<dbReference type="InterPro" id="IPR016147">
    <property type="entry name" value="Pili_assmbl_chaperone_N"/>
</dbReference>
<feature type="domain" description="Pili assembly chaperone N-terminal" evidence="2">
    <location>
        <begin position="29"/>
        <end position="147"/>
    </location>
</feature>
<dbReference type="Gene3D" id="2.60.40.10">
    <property type="entry name" value="Immunoglobulins"/>
    <property type="match status" value="1"/>
</dbReference>
<dbReference type="InterPro" id="IPR013783">
    <property type="entry name" value="Ig-like_fold"/>
</dbReference>
<sequence>MPLPPVRRLLRLALSAFALLPAACLAASLQVSPTQFELRPGQNAEALWISNSGTEPVQVQVRIYRWQQVDGRDQLEPRDALLPSPPMQSLAAGQRQLIRLVRTAPGAAAGQQAFRVIVDEIPTYDPARQGMQFVLRYSIPLFVQPDGEAPAPQLQARLLAADAGPATLEVHNRGNGQAQIADLAVAIGGRSTPLLPGLVGYVLPGQTMRWALPQAPAGLASGTFSARINGGSQLTPLPATPPAR</sequence>
<comment type="caution">
    <text evidence="3">The sequence shown here is derived from an EMBL/GenBank/DDBJ whole genome shotgun (WGS) entry which is preliminary data.</text>
</comment>
<dbReference type="Proteomes" id="UP000625930">
    <property type="component" value="Unassembled WGS sequence"/>
</dbReference>
<dbReference type="GO" id="GO:0030288">
    <property type="term" value="C:outer membrane-bounded periplasmic space"/>
    <property type="evidence" value="ECO:0007669"/>
    <property type="project" value="InterPro"/>
</dbReference>
<dbReference type="PANTHER" id="PTHR30251">
    <property type="entry name" value="PILUS ASSEMBLY CHAPERONE"/>
    <property type="match status" value="1"/>
</dbReference>
<dbReference type="InterPro" id="IPR008962">
    <property type="entry name" value="PapD-like_sf"/>
</dbReference>
<accession>A0AA90AQQ1</accession>
<evidence type="ECO:0000313" key="3">
    <source>
        <dbReference type="EMBL" id="MBH1651736.1"/>
    </source>
</evidence>
<keyword evidence="1" id="KW-0732">Signal</keyword>
<feature type="signal peptide" evidence="1">
    <location>
        <begin position="1"/>
        <end position="26"/>
    </location>
</feature>
<organism evidence="3 4">
    <name type="scientific">Stenotrophomonas maltophilia</name>
    <name type="common">Pseudomonas maltophilia</name>
    <name type="synonym">Xanthomonas maltophilia</name>
    <dbReference type="NCBI Taxonomy" id="40324"/>
    <lineage>
        <taxon>Bacteria</taxon>
        <taxon>Pseudomonadati</taxon>
        <taxon>Pseudomonadota</taxon>
        <taxon>Gammaproteobacteria</taxon>
        <taxon>Lysobacterales</taxon>
        <taxon>Lysobacteraceae</taxon>
        <taxon>Stenotrophomonas</taxon>
        <taxon>Stenotrophomonas maltophilia group</taxon>
    </lineage>
</organism>
<evidence type="ECO:0000256" key="1">
    <source>
        <dbReference type="SAM" id="SignalP"/>
    </source>
</evidence>
<dbReference type="InterPro" id="IPR050643">
    <property type="entry name" value="Periplasmic_pilus_chap"/>
</dbReference>
<proteinExistence type="predicted"/>
<dbReference type="Pfam" id="PF00345">
    <property type="entry name" value="PapD_N"/>
    <property type="match status" value="1"/>
</dbReference>
<protein>
    <submittedName>
        <fullName evidence="3">Molecular chaperone</fullName>
    </submittedName>
</protein>
<dbReference type="SUPFAM" id="SSF49354">
    <property type="entry name" value="PapD-like"/>
    <property type="match status" value="1"/>
</dbReference>